<reference evidence="4" key="1">
    <citation type="journal article" date="2022" name="Nat. Microbiol.">
        <title>Unique mobile elements and scalable gene flow at the prokaryote-eukaryote boundary revealed by circularized Asgard archaea genomes.</title>
        <authorList>
            <person name="Wu F."/>
            <person name="Speth D.R."/>
            <person name="Philosof A."/>
            <person name="Cremiere A."/>
            <person name="Narayanan A."/>
            <person name="Barco R.A."/>
            <person name="Connon S.A."/>
            <person name="Amend J.P."/>
            <person name="Antoshechkin I.A."/>
            <person name="Orphan V.J."/>
        </authorList>
    </citation>
    <scope>NUCLEOTIDE SEQUENCE</scope>
    <source>
        <strain evidence="4">PM71</strain>
    </source>
</reference>
<dbReference type="InterPro" id="IPR004088">
    <property type="entry name" value="KH_dom_type_1"/>
</dbReference>
<evidence type="ECO:0000313" key="4">
    <source>
        <dbReference type="EMBL" id="UJG40068.1"/>
    </source>
</evidence>
<keyword evidence="1 2" id="KW-0694">RNA-binding</keyword>
<protein>
    <submittedName>
        <fullName evidence="4">KH domain-containing protein</fullName>
    </submittedName>
</protein>
<dbReference type="InterPro" id="IPR004087">
    <property type="entry name" value="KH_dom"/>
</dbReference>
<dbReference type="Proteomes" id="UP001201020">
    <property type="component" value="Chromosome"/>
</dbReference>
<dbReference type="EMBL" id="CP084166">
    <property type="protein sequence ID" value="UJG40068.1"/>
    <property type="molecule type" value="Genomic_DNA"/>
</dbReference>
<dbReference type="PROSITE" id="PS50084">
    <property type="entry name" value="KH_TYPE_1"/>
    <property type="match status" value="1"/>
</dbReference>
<dbReference type="CDD" id="cd22389">
    <property type="entry name" value="KH-I_Dim2p_like_rpt1"/>
    <property type="match status" value="1"/>
</dbReference>
<dbReference type="Pfam" id="PF22891">
    <property type="entry name" value="KH_PNO1_2nd"/>
    <property type="match status" value="1"/>
</dbReference>
<dbReference type="NCBIfam" id="TIGR03665">
    <property type="entry name" value="arCOG04150"/>
    <property type="match status" value="1"/>
</dbReference>
<dbReference type="PANTHER" id="PTHR12826:SF13">
    <property type="entry name" value="RNA-BINDING PROTEIN PNO1"/>
    <property type="match status" value="1"/>
</dbReference>
<evidence type="ECO:0000256" key="1">
    <source>
        <dbReference type="ARBA" id="ARBA00022884"/>
    </source>
</evidence>
<gene>
    <name evidence="4" type="ORF">K9W45_09490</name>
</gene>
<feature type="domain" description="K Homology" evidence="3">
    <location>
        <begin position="1"/>
        <end position="71"/>
    </location>
</feature>
<dbReference type="InterPro" id="IPR019964">
    <property type="entry name" value="KH_domain_protein_archaea"/>
</dbReference>
<dbReference type="AlphaFoldDB" id="A0A9Y1BJ73"/>
<evidence type="ECO:0000256" key="2">
    <source>
        <dbReference type="PROSITE-ProRule" id="PRU00117"/>
    </source>
</evidence>
<feature type="domain" description="K Homology" evidence="3">
    <location>
        <begin position="91"/>
        <end position="158"/>
    </location>
</feature>
<dbReference type="SMART" id="SM00322">
    <property type="entry name" value="KH"/>
    <property type="match status" value="2"/>
</dbReference>
<name>A0A9Y1BJ73_9ARCH</name>
<dbReference type="GO" id="GO:0003723">
    <property type="term" value="F:RNA binding"/>
    <property type="evidence" value="ECO:0007669"/>
    <property type="project" value="UniProtKB-UniRule"/>
</dbReference>
<sequence>MSGEFLVRLPLERVAVLIGPKGSTKKHIEDLTGCILKIDSNNGDVIILAEEELDDPINLWKARDIVKAIGRGFSPQRAYAIMKPNYIFEIISLREIVGTSPNALRNVRSRVIGRRGSTRNFIEQATRTYISVYHNTVGIIGELRHVDIARTAVIRLINGAKHSSVYNFIERKMRELSEHKAAIWSSRSAGDYSQITDLDELERLVFEEEKKKKEESS</sequence>
<proteinExistence type="predicted"/>
<dbReference type="Pfam" id="PF00013">
    <property type="entry name" value="KH_1"/>
    <property type="match status" value="1"/>
</dbReference>
<accession>A0A9Y1BJ73</accession>
<evidence type="ECO:0000259" key="3">
    <source>
        <dbReference type="SMART" id="SM00322"/>
    </source>
</evidence>
<organism evidence="4">
    <name type="scientific">Candidatus Heimdallarchaeum aukensis</name>
    <dbReference type="NCBI Taxonomy" id="2876573"/>
    <lineage>
        <taxon>Archaea</taxon>
        <taxon>Promethearchaeati</taxon>
        <taxon>Candidatus Heimdallarchaeota</taxon>
        <taxon>Candidatus Heimdallarchaeia (ex Rinke et al. 2021) (nom. nud.)</taxon>
        <taxon>Candidatus Heimdallarchaeales</taxon>
        <taxon>Candidatus Heimdallarchaeaceae</taxon>
        <taxon>Candidatus Heimdallarchaeum</taxon>
    </lineage>
</organism>
<dbReference type="SUPFAM" id="SSF54791">
    <property type="entry name" value="Eukaryotic type KH-domain (KH-domain type I)"/>
    <property type="match status" value="2"/>
</dbReference>
<dbReference type="PANTHER" id="PTHR12826">
    <property type="entry name" value="RIBONUCLEASE Y"/>
    <property type="match status" value="1"/>
</dbReference>
<dbReference type="InterPro" id="IPR055211">
    <property type="entry name" value="KH_PNO1_2nd"/>
</dbReference>
<dbReference type="Gene3D" id="3.30.1370.10">
    <property type="entry name" value="K Homology domain, type 1"/>
    <property type="match status" value="2"/>
</dbReference>
<dbReference type="InterPro" id="IPR036612">
    <property type="entry name" value="KH_dom_type_1_sf"/>
</dbReference>